<proteinExistence type="predicted"/>
<gene>
    <name evidence="2" type="ORF">BCR43DRAFT_515679</name>
</gene>
<sequence>MSDSQSTKNASTTKPSGQQRPTPTTATHHHFAPAIPAIPQLPAPTTLAGRAAATRAPVNAVPTPVAAAAAASAGPNAVSSPADMRGFFAAYAAATSFRVAGGAPPAPPAPLVAPAAPPAAPARPLAAPRIRPQALKANLAIAALSGKLPAPTANASGAPSAAEAVLRAREERDKRAALRASGLSGPAPAGSLGPLGAWSSGAPCTSSGPVAAPGPSGPSGASASPSFGASGACSSGAPGTSSRPVAAPGPSGPSGASASPSFGAPGAWSSGAARTSSRPVAAPGPSGPSGAPASPSFGAPGACSSGARGTSSRPVAAPGPSGPSGPAATASGAACASPRPVAAAGPSGAPASGPSASAASGPSGPAVSASVSGAACASARPVAASGPSGASGASGVPAAFVASVVPRAPLPDFEDDAADVPFCGQKRCLPRGFFASPPPARRPRPAISPHPPPPPSPPPSANGGYWNEVLQAFVFADEDIEMDLDVLMTEAPPLRRSGSSAFARLRRWPRGVRHERRMGAGLPAVYDSTDVNPLLSSRPPPPVSTQSRVNTAGVFENNGIQALVPWLSLFRNAAEVKDSIPAIGRFDHSDTNTTKRKDGRLKCTPAGGAVPVAAVMREAKEVSQWLFRNTIYSTRDDIDNASSSVIAAYATCMQIAKKSLYTMDDVEKSLYTMNDGSSTRGRLLSGSTATVVGKLDSRLQQKKKIKEQEKKVIRQTTIVTGMQSKTIYHFRSGWRGTKQAAIFPGIFGTEVSRWVFRNTNYSIRDDFGKGALLVIAIYITCIQIVEKSLYTVDDGFSTRG</sequence>
<protein>
    <submittedName>
        <fullName evidence="2">Uncharacterized protein</fullName>
    </submittedName>
</protein>
<feature type="region of interest" description="Disordered" evidence="1">
    <location>
        <begin position="433"/>
        <end position="463"/>
    </location>
</feature>
<feature type="compositionally biased region" description="Low complexity" evidence="1">
    <location>
        <begin position="206"/>
        <end position="369"/>
    </location>
</feature>
<keyword evidence="3" id="KW-1185">Reference proteome</keyword>
<accession>A0A1X2HA93</accession>
<evidence type="ECO:0000313" key="3">
    <source>
        <dbReference type="Proteomes" id="UP000242180"/>
    </source>
</evidence>
<feature type="compositionally biased region" description="Pro residues" evidence="1">
    <location>
        <begin position="436"/>
        <end position="460"/>
    </location>
</feature>
<feature type="region of interest" description="Disordered" evidence="1">
    <location>
        <begin position="150"/>
        <end position="169"/>
    </location>
</feature>
<dbReference type="AlphaFoldDB" id="A0A1X2HA93"/>
<feature type="compositionally biased region" description="Low complexity" evidence="1">
    <location>
        <begin position="150"/>
        <end position="165"/>
    </location>
</feature>
<dbReference type="EMBL" id="MCGN01000006">
    <property type="protein sequence ID" value="ORY95558.1"/>
    <property type="molecule type" value="Genomic_DNA"/>
</dbReference>
<feature type="compositionally biased region" description="Low complexity" evidence="1">
    <location>
        <begin position="21"/>
        <end position="50"/>
    </location>
</feature>
<dbReference type="OMA" id="ANSEMVC"/>
<feature type="region of interest" description="Disordered" evidence="1">
    <location>
        <begin position="205"/>
        <end position="369"/>
    </location>
</feature>
<dbReference type="Proteomes" id="UP000242180">
    <property type="component" value="Unassembled WGS sequence"/>
</dbReference>
<dbReference type="STRING" id="13706.A0A1X2HA93"/>
<dbReference type="InParanoid" id="A0A1X2HA93"/>
<evidence type="ECO:0000313" key="2">
    <source>
        <dbReference type="EMBL" id="ORY95558.1"/>
    </source>
</evidence>
<name>A0A1X2HA93_SYNRA</name>
<evidence type="ECO:0000256" key="1">
    <source>
        <dbReference type="SAM" id="MobiDB-lite"/>
    </source>
</evidence>
<organism evidence="2 3">
    <name type="scientific">Syncephalastrum racemosum</name>
    <name type="common">Filamentous fungus</name>
    <dbReference type="NCBI Taxonomy" id="13706"/>
    <lineage>
        <taxon>Eukaryota</taxon>
        <taxon>Fungi</taxon>
        <taxon>Fungi incertae sedis</taxon>
        <taxon>Mucoromycota</taxon>
        <taxon>Mucoromycotina</taxon>
        <taxon>Mucoromycetes</taxon>
        <taxon>Mucorales</taxon>
        <taxon>Syncephalastraceae</taxon>
        <taxon>Syncephalastrum</taxon>
    </lineage>
</organism>
<feature type="compositionally biased region" description="Polar residues" evidence="1">
    <location>
        <begin position="1"/>
        <end position="20"/>
    </location>
</feature>
<comment type="caution">
    <text evidence="2">The sequence shown here is derived from an EMBL/GenBank/DDBJ whole genome shotgun (WGS) entry which is preliminary data.</text>
</comment>
<reference evidence="2 3" key="1">
    <citation type="submission" date="2016-07" db="EMBL/GenBank/DDBJ databases">
        <title>Pervasive Adenine N6-methylation of Active Genes in Fungi.</title>
        <authorList>
            <consortium name="DOE Joint Genome Institute"/>
            <person name="Mondo S.J."/>
            <person name="Dannebaum R.O."/>
            <person name="Kuo R.C."/>
            <person name="Labutti K."/>
            <person name="Haridas S."/>
            <person name="Kuo A."/>
            <person name="Salamov A."/>
            <person name="Ahrendt S.R."/>
            <person name="Lipzen A."/>
            <person name="Sullivan W."/>
            <person name="Andreopoulos W.B."/>
            <person name="Clum A."/>
            <person name="Lindquist E."/>
            <person name="Daum C."/>
            <person name="Ramamoorthy G.K."/>
            <person name="Gryganskyi A."/>
            <person name="Culley D."/>
            <person name="Magnuson J.K."/>
            <person name="James T.Y."/>
            <person name="O'Malley M.A."/>
            <person name="Stajich J.E."/>
            <person name="Spatafora J.W."/>
            <person name="Visel A."/>
            <person name="Grigoriev I.V."/>
        </authorList>
    </citation>
    <scope>NUCLEOTIDE SEQUENCE [LARGE SCALE GENOMIC DNA]</scope>
    <source>
        <strain evidence="2 3">NRRL 2496</strain>
    </source>
</reference>
<feature type="region of interest" description="Disordered" evidence="1">
    <location>
        <begin position="1"/>
        <end position="50"/>
    </location>
</feature>